<dbReference type="PROSITE" id="PS51462">
    <property type="entry name" value="NUDIX"/>
    <property type="match status" value="1"/>
</dbReference>
<evidence type="ECO:0000256" key="4">
    <source>
        <dbReference type="ARBA" id="ARBA00022801"/>
    </source>
</evidence>
<keyword evidence="3" id="KW-0479">Metal-binding</keyword>
<dbReference type="GO" id="GO:0046872">
    <property type="term" value="F:metal ion binding"/>
    <property type="evidence" value="ECO:0007669"/>
    <property type="project" value="UniProtKB-KW"/>
</dbReference>
<dbReference type="Pfam" id="PF00293">
    <property type="entry name" value="NUDIX"/>
    <property type="match status" value="1"/>
</dbReference>
<dbReference type="PANTHER" id="PTHR12992">
    <property type="entry name" value="NUDIX HYDROLASE"/>
    <property type="match status" value="1"/>
</dbReference>
<keyword evidence="4" id="KW-0378">Hydrolase</keyword>
<dbReference type="CDD" id="cd03426">
    <property type="entry name" value="NUDIX_CoAse_Nudt7"/>
    <property type="match status" value="1"/>
</dbReference>
<keyword evidence="5" id="KW-0460">Magnesium</keyword>
<dbReference type="InterPro" id="IPR045121">
    <property type="entry name" value="CoAse"/>
</dbReference>
<dbReference type="GO" id="GO:0008893">
    <property type="term" value="F:guanosine-3',5'-bis(diphosphate) 3'-diphosphatase activity"/>
    <property type="evidence" value="ECO:0007669"/>
    <property type="project" value="UniProtKB-ARBA"/>
</dbReference>
<evidence type="ECO:0000256" key="2">
    <source>
        <dbReference type="ARBA" id="ARBA00001946"/>
    </source>
</evidence>
<dbReference type="SUPFAM" id="SSF55811">
    <property type="entry name" value="Nudix"/>
    <property type="match status" value="1"/>
</dbReference>
<dbReference type="FunFam" id="3.90.79.10:FF:000036">
    <property type="entry name" value="Nudix hydrolase 11"/>
    <property type="match status" value="1"/>
</dbReference>
<dbReference type="AlphaFoldDB" id="A0A4V6RYG9"/>
<gene>
    <name evidence="8" type="ORF">TEA_016198</name>
</gene>
<protein>
    <recommendedName>
        <fullName evidence="7">Nudix hydrolase domain-containing protein</fullName>
    </recommendedName>
</protein>
<dbReference type="GO" id="GO:0006637">
    <property type="term" value="P:acyl-CoA metabolic process"/>
    <property type="evidence" value="ECO:0007669"/>
    <property type="project" value="UniProtKB-ARBA"/>
</dbReference>
<dbReference type="EMBL" id="SDRB02007208">
    <property type="protein sequence ID" value="THG11547.1"/>
    <property type="molecule type" value="Genomic_DNA"/>
</dbReference>
<comment type="caution">
    <text evidence="8">The sequence shown here is derived from an EMBL/GenBank/DDBJ whole genome shotgun (WGS) entry which is preliminary data.</text>
</comment>
<dbReference type="STRING" id="542762.A0A4V6RYG9"/>
<reference evidence="8 9" key="1">
    <citation type="journal article" date="2018" name="Proc. Natl. Acad. Sci. U.S.A.">
        <title>Draft genome sequence of Camellia sinensis var. sinensis provides insights into the evolution of the tea genome and tea quality.</title>
        <authorList>
            <person name="Wei C."/>
            <person name="Yang H."/>
            <person name="Wang S."/>
            <person name="Zhao J."/>
            <person name="Liu C."/>
            <person name="Gao L."/>
            <person name="Xia E."/>
            <person name="Lu Y."/>
            <person name="Tai Y."/>
            <person name="She G."/>
            <person name="Sun J."/>
            <person name="Cao H."/>
            <person name="Tong W."/>
            <person name="Gao Q."/>
            <person name="Li Y."/>
            <person name="Deng W."/>
            <person name="Jiang X."/>
            <person name="Wang W."/>
            <person name="Chen Q."/>
            <person name="Zhang S."/>
            <person name="Li H."/>
            <person name="Wu J."/>
            <person name="Wang P."/>
            <person name="Li P."/>
            <person name="Shi C."/>
            <person name="Zheng F."/>
            <person name="Jian J."/>
            <person name="Huang B."/>
            <person name="Shan D."/>
            <person name="Shi M."/>
            <person name="Fang C."/>
            <person name="Yue Y."/>
            <person name="Li F."/>
            <person name="Li D."/>
            <person name="Wei S."/>
            <person name="Han B."/>
            <person name="Jiang C."/>
            <person name="Yin Y."/>
            <person name="Xia T."/>
            <person name="Zhang Z."/>
            <person name="Bennetzen J.L."/>
            <person name="Zhao S."/>
            <person name="Wan X."/>
        </authorList>
    </citation>
    <scope>NUCLEOTIDE SEQUENCE [LARGE SCALE GENOMIC DNA]</scope>
    <source>
        <strain evidence="9">cv. Shuchazao</strain>
        <tissue evidence="8">Leaf</tissue>
    </source>
</reference>
<evidence type="ECO:0000256" key="3">
    <source>
        <dbReference type="ARBA" id="ARBA00022723"/>
    </source>
</evidence>
<dbReference type="GO" id="GO:0015937">
    <property type="term" value="P:coenzyme A biosynthetic process"/>
    <property type="evidence" value="ECO:0007669"/>
    <property type="project" value="UniProtKB-ARBA"/>
</dbReference>
<dbReference type="Proteomes" id="UP000306102">
    <property type="component" value="Unassembled WGS sequence"/>
</dbReference>
<keyword evidence="6" id="KW-0464">Manganese</keyword>
<dbReference type="GO" id="GO:0010945">
    <property type="term" value="F:coenzyme A diphosphatase activity"/>
    <property type="evidence" value="ECO:0007669"/>
    <property type="project" value="InterPro"/>
</dbReference>
<organism evidence="8 9">
    <name type="scientific">Camellia sinensis var. sinensis</name>
    <name type="common">China tea</name>
    <dbReference type="NCBI Taxonomy" id="542762"/>
    <lineage>
        <taxon>Eukaryota</taxon>
        <taxon>Viridiplantae</taxon>
        <taxon>Streptophyta</taxon>
        <taxon>Embryophyta</taxon>
        <taxon>Tracheophyta</taxon>
        <taxon>Spermatophyta</taxon>
        <taxon>Magnoliopsida</taxon>
        <taxon>eudicotyledons</taxon>
        <taxon>Gunneridae</taxon>
        <taxon>Pentapetalae</taxon>
        <taxon>asterids</taxon>
        <taxon>Ericales</taxon>
        <taxon>Theaceae</taxon>
        <taxon>Camellia</taxon>
    </lineage>
</organism>
<comment type="cofactor">
    <cofactor evidence="2">
        <name>Mg(2+)</name>
        <dbReference type="ChEBI" id="CHEBI:18420"/>
    </cofactor>
</comment>
<dbReference type="PROSITE" id="PS51257">
    <property type="entry name" value="PROKAR_LIPOPROTEIN"/>
    <property type="match status" value="1"/>
</dbReference>
<dbReference type="InterPro" id="IPR000086">
    <property type="entry name" value="NUDIX_hydrolase_dom"/>
</dbReference>
<name>A0A4V6RYG9_CAMSN</name>
<keyword evidence="9" id="KW-1185">Reference proteome</keyword>
<evidence type="ECO:0000259" key="7">
    <source>
        <dbReference type="PROSITE" id="PS51462"/>
    </source>
</evidence>
<dbReference type="PANTHER" id="PTHR12992:SF26">
    <property type="entry name" value="NUDIX HYDROLASE 15, MITOCHONDRIAL-LIKE"/>
    <property type="match status" value="1"/>
</dbReference>
<dbReference type="InterPro" id="IPR015797">
    <property type="entry name" value="NUDIX_hydrolase-like_dom_sf"/>
</dbReference>
<comment type="cofactor">
    <cofactor evidence="1">
        <name>Mn(2+)</name>
        <dbReference type="ChEBI" id="CHEBI:29035"/>
    </cofactor>
</comment>
<evidence type="ECO:0000313" key="9">
    <source>
        <dbReference type="Proteomes" id="UP000306102"/>
    </source>
</evidence>
<evidence type="ECO:0000256" key="5">
    <source>
        <dbReference type="ARBA" id="ARBA00022842"/>
    </source>
</evidence>
<proteinExistence type="predicted"/>
<evidence type="ECO:0000256" key="1">
    <source>
        <dbReference type="ARBA" id="ARBA00001936"/>
    </source>
</evidence>
<dbReference type="GO" id="GO:0015938">
    <property type="term" value="P:coenzyme A catabolic process"/>
    <property type="evidence" value="ECO:0007669"/>
    <property type="project" value="TreeGrafter"/>
</dbReference>
<accession>A0A4V6RYG9</accession>
<dbReference type="Gene3D" id="3.90.79.10">
    <property type="entry name" value="Nucleoside Triphosphate Pyrophosphohydrolase"/>
    <property type="match status" value="1"/>
</dbReference>
<feature type="domain" description="Nudix hydrolase" evidence="7">
    <location>
        <begin position="84"/>
        <end position="223"/>
    </location>
</feature>
<sequence>MFKTLPKQSSSAMACIAASACMDTEVGCQTLKTHDSEKLQSLAKLLRCYRPPSFNGEIENANHDHVMMSSSNITKIMESVATKERRAAVLVCLFEGPGGELRVILTKRSMNLSSHPGEVALPGGKVEEGDADDSATALREAMEEIGLDPSLVEVVANLEPFFSQHRVIVVPVVGLLSRIGDFKAAPNVDEVDAIFDAPLEMFIKEESHRCEEREWRSWKYTRHLFDYETEEQGGFLIGGLTASILIRAASVIYQRSPPFTTHHLDFQQLQKTIIQNTLNDSYDVVKDLTIYATQNA</sequence>
<dbReference type="GO" id="GO:0005737">
    <property type="term" value="C:cytoplasm"/>
    <property type="evidence" value="ECO:0007669"/>
    <property type="project" value="UniProtKB-ARBA"/>
</dbReference>
<evidence type="ECO:0000313" key="8">
    <source>
        <dbReference type="EMBL" id="THG11547.1"/>
    </source>
</evidence>
<evidence type="ECO:0000256" key="6">
    <source>
        <dbReference type="ARBA" id="ARBA00023211"/>
    </source>
</evidence>